<accession>A0AAD8QFJ5</accession>
<proteinExistence type="predicted"/>
<dbReference type="EMBL" id="JAUUTY010000503">
    <property type="protein sequence ID" value="KAK1601136.1"/>
    <property type="molecule type" value="Genomic_DNA"/>
</dbReference>
<name>A0AAD8QFJ5_LOLMU</name>
<feature type="compositionally biased region" description="Low complexity" evidence="1">
    <location>
        <begin position="219"/>
        <end position="235"/>
    </location>
</feature>
<dbReference type="Gene3D" id="3.30.420.10">
    <property type="entry name" value="Ribonuclease H-like superfamily/Ribonuclease H"/>
    <property type="match status" value="1"/>
</dbReference>
<evidence type="ECO:0000256" key="1">
    <source>
        <dbReference type="SAM" id="MobiDB-lite"/>
    </source>
</evidence>
<dbReference type="AlphaFoldDB" id="A0AAD8QFJ5"/>
<comment type="caution">
    <text evidence="3">The sequence shown here is derived from an EMBL/GenBank/DDBJ whole genome shotgun (WGS) entry which is preliminary data.</text>
</comment>
<feature type="region of interest" description="Disordered" evidence="1">
    <location>
        <begin position="197"/>
        <end position="341"/>
    </location>
</feature>
<protein>
    <recommendedName>
        <fullName evidence="2">RNase H type-1 domain-containing protein</fullName>
    </recommendedName>
</protein>
<evidence type="ECO:0000259" key="2">
    <source>
        <dbReference type="Pfam" id="PF13456"/>
    </source>
</evidence>
<dbReference type="InterPro" id="IPR044730">
    <property type="entry name" value="RNase_H-like_dom_plant"/>
</dbReference>
<dbReference type="GO" id="GO:0003676">
    <property type="term" value="F:nucleic acid binding"/>
    <property type="evidence" value="ECO:0007669"/>
    <property type="project" value="InterPro"/>
</dbReference>
<evidence type="ECO:0000313" key="3">
    <source>
        <dbReference type="EMBL" id="KAK1601136.1"/>
    </source>
</evidence>
<dbReference type="PANTHER" id="PTHR47074:SF73">
    <property type="entry name" value="OS04G0448401 PROTEIN"/>
    <property type="match status" value="1"/>
</dbReference>
<reference evidence="3" key="1">
    <citation type="submission" date="2023-07" db="EMBL/GenBank/DDBJ databases">
        <title>A chromosome-level genome assembly of Lolium multiflorum.</title>
        <authorList>
            <person name="Chen Y."/>
            <person name="Copetti D."/>
            <person name="Kolliker R."/>
            <person name="Studer B."/>
        </authorList>
    </citation>
    <scope>NUCLEOTIDE SEQUENCE</scope>
    <source>
        <strain evidence="3">02402/16</strain>
        <tissue evidence="3">Leaf</tissue>
    </source>
</reference>
<dbReference type="CDD" id="cd06222">
    <property type="entry name" value="RNase_H_like"/>
    <property type="match status" value="1"/>
</dbReference>
<sequence>MYVVGVPFRCRCIFPLVVAKSKDKGVVVAHKAPSGESESQSVSSYNQAAILDAIQPKVTDDMNSDLMAPYSDEEINELHDEVTTPELAEALALRRALSLAGDEGFGRIMVVSDCLSLIQRVNSSTMDRSSVGVVVQDIKALASHFEVSSFTHVYRTSERDAGHAQDRRPWQRRRAVELAVADLNLARRCLQPRHAQAAAPLLPSPPRSAPSRAPPRQFPPASTSAPASSAPAVPARVDLRPGELRPGSPRPHRPPPLGALPARVDVRPGELCPPASTSARPRRPPASGAARGEARDGGQRRRPEARPPALASWRGAVRHGTAARGGGSRRGQRRSRLGGAR</sequence>
<feature type="compositionally biased region" description="Low complexity" evidence="1">
    <location>
        <begin position="273"/>
        <end position="291"/>
    </location>
</feature>
<organism evidence="3 4">
    <name type="scientific">Lolium multiflorum</name>
    <name type="common">Italian ryegrass</name>
    <name type="synonym">Lolium perenne subsp. multiflorum</name>
    <dbReference type="NCBI Taxonomy" id="4521"/>
    <lineage>
        <taxon>Eukaryota</taxon>
        <taxon>Viridiplantae</taxon>
        <taxon>Streptophyta</taxon>
        <taxon>Embryophyta</taxon>
        <taxon>Tracheophyta</taxon>
        <taxon>Spermatophyta</taxon>
        <taxon>Magnoliopsida</taxon>
        <taxon>Liliopsida</taxon>
        <taxon>Poales</taxon>
        <taxon>Poaceae</taxon>
        <taxon>BOP clade</taxon>
        <taxon>Pooideae</taxon>
        <taxon>Poodae</taxon>
        <taxon>Poeae</taxon>
        <taxon>Poeae Chloroplast Group 2 (Poeae type)</taxon>
        <taxon>Loliodinae</taxon>
        <taxon>Loliinae</taxon>
        <taxon>Lolium</taxon>
    </lineage>
</organism>
<dbReference type="Pfam" id="PF13456">
    <property type="entry name" value="RVT_3"/>
    <property type="match status" value="1"/>
</dbReference>
<keyword evidence="4" id="KW-1185">Reference proteome</keyword>
<dbReference type="Proteomes" id="UP001231189">
    <property type="component" value="Unassembled WGS sequence"/>
</dbReference>
<feature type="compositionally biased region" description="Pro residues" evidence="1">
    <location>
        <begin position="202"/>
        <end position="218"/>
    </location>
</feature>
<evidence type="ECO:0000313" key="4">
    <source>
        <dbReference type="Proteomes" id="UP001231189"/>
    </source>
</evidence>
<feature type="compositionally biased region" description="Basic and acidic residues" evidence="1">
    <location>
        <begin position="292"/>
        <end position="305"/>
    </location>
</feature>
<dbReference type="InterPro" id="IPR002156">
    <property type="entry name" value="RNaseH_domain"/>
</dbReference>
<feature type="domain" description="RNase H type-1" evidence="2">
    <location>
        <begin position="81"/>
        <end position="159"/>
    </location>
</feature>
<dbReference type="PANTHER" id="PTHR47074">
    <property type="entry name" value="BNAC02G40300D PROTEIN"/>
    <property type="match status" value="1"/>
</dbReference>
<feature type="compositionally biased region" description="Basic residues" evidence="1">
    <location>
        <begin position="330"/>
        <end position="341"/>
    </location>
</feature>
<gene>
    <name evidence="3" type="ORF">QYE76_017517</name>
</gene>
<dbReference type="InterPro" id="IPR036397">
    <property type="entry name" value="RNaseH_sf"/>
</dbReference>
<dbReference type="GO" id="GO:0004523">
    <property type="term" value="F:RNA-DNA hybrid ribonuclease activity"/>
    <property type="evidence" value="ECO:0007669"/>
    <property type="project" value="InterPro"/>
</dbReference>
<dbReference type="InterPro" id="IPR052929">
    <property type="entry name" value="RNase_H-like_EbsB-rel"/>
</dbReference>